<dbReference type="AlphaFoldDB" id="A0AAW6KEY0"/>
<evidence type="ECO:0000313" key="2">
    <source>
        <dbReference type="EMBL" id="MDE1454435.1"/>
    </source>
</evidence>
<protein>
    <submittedName>
        <fullName evidence="2">DUF2493 domain-containing protein</fullName>
    </submittedName>
</protein>
<evidence type="ECO:0000313" key="3">
    <source>
        <dbReference type="Proteomes" id="UP001216709"/>
    </source>
</evidence>
<dbReference type="Proteomes" id="UP001216709">
    <property type="component" value="Unassembled WGS sequence"/>
</dbReference>
<evidence type="ECO:0000259" key="1">
    <source>
        <dbReference type="Pfam" id="PF10686"/>
    </source>
</evidence>
<organism evidence="2 3">
    <name type="scientific">Bacillus paralicheniformis</name>
    <dbReference type="NCBI Taxonomy" id="1648923"/>
    <lineage>
        <taxon>Bacteria</taxon>
        <taxon>Bacillati</taxon>
        <taxon>Bacillota</taxon>
        <taxon>Bacilli</taxon>
        <taxon>Bacillales</taxon>
        <taxon>Bacillaceae</taxon>
        <taxon>Bacillus</taxon>
    </lineage>
</organism>
<name>A0AAW6KEY0_9BACI</name>
<proteinExistence type="predicted"/>
<feature type="domain" description="YspA cpYpsA-related SLOG" evidence="1">
    <location>
        <begin position="3"/>
        <end position="69"/>
    </location>
</feature>
<dbReference type="EMBL" id="JARAFO010000125">
    <property type="protein sequence ID" value="MDE1454435.1"/>
    <property type="molecule type" value="Genomic_DNA"/>
</dbReference>
<sequence>MIKVIIAGGRDFNNYELLRQKMDSVLRNRQDEEIIIVSGKARGADALGERYADERGYRVSEHPADWDRFGKAAGYIRNKEMAKEADALVAFWDGKSRGTKHMIDLAREHGLKISIVYYGSGRS</sequence>
<dbReference type="Pfam" id="PF10686">
    <property type="entry name" value="YAcAr"/>
    <property type="match status" value="1"/>
</dbReference>
<reference evidence="2" key="1">
    <citation type="submission" date="2022-12" db="EMBL/GenBank/DDBJ databases">
        <title>Draft Genome Sequences of Bacillus licheniformis and Bacillus paralicheniformis strains isolated from Irish skim milk powders.</title>
        <authorList>
            <person name="Lourenco A."/>
            <person name="Li F."/>
            <person name="Geraldine D."/>
            <person name="Tobin J.T."/>
            <person name="Butler F."/>
            <person name="Jordan K."/>
            <person name="Obrien T."/>
        </authorList>
    </citation>
    <scope>NUCLEOTIDE SEQUENCE</scope>
    <source>
        <strain evidence="2">3370</strain>
    </source>
</reference>
<dbReference type="InterPro" id="IPR019627">
    <property type="entry name" value="YAcAr"/>
</dbReference>
<dbReference type="Gene3D" id="3.40.50.450">
    <property type="match status" value="1"/>
</dbReference>
<gene>
    <name evidence="2" type="ORF">PVN32_20005</name>
</gene>
<comment type="caution">
    <text evidence="2">The sequence shown here is derived from an EMBL/GenBank/DDBJ whole genome shotgun (WGS) entry which is preliminary data.</text>
</comment>
<dbReference type="SUPFAM" id="SSF102405">
    <property type="entry name" value="MCP/YpsA-like"/>
    <property type="match status" value="1"/>
</dbReference>
<accession>A0AAW6KEY0</accession>
<dbReference type="RefSeq" id="WP_016885254.1">
    <property type="nucleotide sequence ID" value="NZ_JARAFO010000125.1"/>
</dbReference>